<name>A0ACB6RRH2_9PLEO</name>
<reference evidence="1" key="1">
    <citation type="journal article" date="2020" name="Stud. Mycol.">
        <title>101 Dothideomycetes genomes: a test case for predicting lifestyles and emergence of pathogens.</title>
        <authorList>
            <person name="Haridas S."/>
            <person name="Albert R."/>
            <person name="Binder M."/>
            <person name="Bloem J."/>
            <person name="Labutti K."/>
            <person name="Salamov A."/>
            <person name="Andreopoulos B."/>
            <person name="Baker S."/>
            <person name="Barry K."/>
            <person name="Bills G."/>
            <person name="Bluhm B."/>
            <person name="Cannon C."/>
            <person name="Castanera R."/>
            <person name="Culley D."/>
            <person name="Daum C."/>
            <person name="Ezra D."/>
            <person name="Gonzalez J."/>
            <person name="Henrissat B."/>
            <person name="Kuo A."/>
            <person name="Liang C."/>
            <person name="Lipzen A."/>
            <person name="Lutzoni F."/>
            <person name="Magnuson J."/>
            <person name="Mondo S."/>
            <person name="Nolan M."/>
            <person name="Ohm R."/>
            <person name="Pangilinan J."/>
            <person name="Park H.-J."/>
            <person name="Ramirez L."/>
            <person name="Alfaro M."/>
            <person name="Sun H."/>
            <person name="Tritt A."/>
            <person name="Yoshinaga Y."/>
            <person name="Zwiers L.-H."/>
            <person name="Turgeon B."/>
            <person name="Goodwin S."/>
            <person name="Spatafora J."/>
            <person name="Crous P."/>
            <person name="Grigoriev I."/>
        </authorList>
    </citation>
    <scope>NUCLEOTIDE SEQUENCE</scope>
    <source>
        <strain evidence="1">CBS 525.71</strain>
    </source>
</reference>
<protein>
    <submittedName>
        <fullName evidence="1">Uncharacterized protein</fullName>
    </submittedName>
</protein>
<keyword evidence="2" id="KW-1185">Reference proteome</keyword>
<evidence type="ECO:0000313" key="2">
    <source>
        <dbReference type="Proteomes" id="UP000799754"/>
    </source>
</evidence>
<dbReference type="Proteomes" id="UP000799754">
    <property type="component" value="Unassembled WGS sequence"/>
</dbReference>
<proteinExistence type="predicted"/>
<evidence type="ECO:0000313" key="1">
    <source>
        <dbReference type="EMBL" id="KAF2624575.1"/>
    </source>
</evidence>
<gene>
    <name evidence="1" type="ORF">BU25DRAFT_424029</name>
</gene>
<dbReference type="EMBL" id="MU006730">
    <property type="protein sequence ID" value="KAF2624575.1"/>
    <property type="molecule type" value="Genomic_DNA"/>
</dbReference>
<organism evidence="1 2">
    <name type="scientific">Macroventuria anomochaeta</name>
    <dbReference type="NCBI Taxonomy" id="301207"/>
    <lineage>
        <taxon>Eukaryota</taxon>
        <taxon>Fungi</taxon>
        <taxon>Dikarya</taxon>
        <taxon>Ascomycota</taxon>
        <taxon>Pezizomycotina</taxon>
        <taxon>Dothideomycetes</taxon>
        <taxon>Pleosporomycetidae</taxon>
        <taxon>Pleosporales</taxon>
        <taxon>Pleosporineae</taxon>
        <taxon>Didymellaceae</taxon>
        <taxon>Macroventuria</taxon>
    </lineage>
</organism>
<accession>A0ACB6RRH2</accession>
<sequence>MEASVPYIYYTLLIYHMMHKKGSLTLIWHDAELFFQQYECEAIFDQNAAPTTWDEILRCFRRIPHASKNQNFLQPSRLMEFVYMDSKMQSTASAAQLWAYIENHTQTGEKSQMAEKLSVRKAMTTSEQFKWHFNYLSFQIDFCDPITELTATSLFEYFVDTDN</sequence>
<comment type="caution">
    <text evidence="1">The sequence shown here is derived from an EMBL/GenBank/DDBJ whole genome shotgun (WGS) entry which is preliminary data.</text>
</comment>